<dbReference type="GO" id="GO:0043448">
    <property type="term" value="P:alkane catabolic process"/>
    <property type="evidence" value="ECO:0007669"/>
    <property type="project" value="TreeGrafter"/>
</dbReference>
<dbReference type="Proteomes" id="UP001139493">
    <property type="component" value="Unassembled WGS sequence"/>
</dbReference>
<name>A0A9X2FY57_9MICO</name>
<dbReference type="AlphaFoldDB" id="A0A9X2FY57"/>
<gene>
    <name evidence="2" type="ORF">APR03_000053</name>
</gene>
<feature type="compositionally biased region" description="Low complexity" evidence="1">
    <location>
        <begin position="58"/>
        <end position="74"/>
    </location>
</feature>
<evidence type="ECO:0000313" key="3">
    <source>
        <dbReference type="Proteomes" id="UP001139493"/>
    </source>
</evidence>
<dbReference type="InterPro" id="IPR005297">
    <property type="entry name" value="Lipoprotein_repeat"/>
</dbReference>
<proteinExistence type="predicted"/>
<comment type="caution">
    <text evidence="2">The sequence shown here is derived from an EMBL/GenBank/DDBJ whole genome shotgun (WGS) entry which is preliminary data.</text>
</comment>
<dbReference type="EMBL" id="JAMTCS010000001">
    <property type="protein sequence ID" value="MCP2262730.1"/>
    <property type="molecule type" value="Genomic_DNA"/>
</dbReference>
<evidence type="ECO:0000256" key="1">
    <source>
        <dbReference type="SAM" id="MobiDB-lite"/>
    </source>
</evidence>
<dbReference type="PANTHER" id="PTHR39335:SF1">
    <property type="entry name" value="BLL4220 PROTEIN"/>
    <property type="match status" value="1"/>
</dbReference>
<keyword evidence="3" id="KW-1185">Reference proteome</keyword>
<protein>
    <recommendedName>
        <fullName evidence="4">Lipoprotein with Yx(FWY)xxD motif</fullName>
    </recommendedName>
</protein>
<reference evidence="2" key="1">
    <citation type="submission" date="2022-06" db="EMBL/GenBank/DDBJ databases">
        <title>Genomic Encyclopedia of Archaeal and Bacterial Type Strains, Phase II (KMG-II): from individual species to whole genera.</title>
        <authorList>
            <person name="Goeker M."/>
        </authorList>
    </citation>
    <scope>NUCLEOTIDE SEQUENCE</scope>
    <source>
        <strain evidence="2">DSM 26652</strain>
    </source>
</reference>
<organism evidence="2 3">
    <name type="scientific">Promicromonospora thailandica</name>
    <dbReference type="NCBI Taxonomy" id="765201"/>
    <lineage>
        <taxon>Bacteria</taxon>
        <taxon>Bacillati</taxon>
        <taxon>Actinomycetota</taxon>
        <taxon>Actinomycetes</taxon>
        <taxon>Micrococcales</taxon>
        <taxon>Promicromonosporaceae</taxon>
        <taxon>Promicromonospora</taxon>
    </lineage>
</organism>
<accession>A0A9X2FY57</accession>
<dbReference type="PANTHER" id="PTHR39335">
    <property type="entry name" value="BLL4220 PROTEIN"/>
    <property type="match status" value="1"/>
</dbReference>
<dbReference type="Pfam" id="PF03640">
    <property type="entry name" value="Lipoprotein_15"/>
    <property type="match status" value="2"/>
</dbReference>
<sequence length="206" mass="21367">MLSSVPARRRLPPRTVKEYPKVTRTVRASFAAASVVAGLLLSGCTVNAPAPVVPSDTAASQPAAEEPGAPADASTPAETNPSGGYWPAGVQVVQNPQLGHVVADGEGFTLYRFDDDTASPSTTTCYGDCATTWPPVLTRNKIVYTGIDQALLGTTTRDDGSLQVTLGGWPLYRFSGDTEPGQINGEAVGGVWFTAAPDGTKANGDE</sequence>
<feature type="region of interest" description="Disordered" evidence="1">
    <location>
        <begin position="54"/>
        <end position="86"/>
    </location>
</feature>
<dbReference type="RefSeq" id="WP_253831612.1">
    <property type="nucleotide sequence ID" value="NZ_JAMTCS010000001.1"/>
</dbReference>
<evidence type="ECO:0008006" key="4">
    <source>
        <dbReference type="Google" id="ProtNLM"/>
    </source>
</evidence>
<evidence type="ECO:0000313" key="2">
    <source>
        <dbReference type="EMBL" id="MCP2262730.1"/>
    </source>
</evidence>